<dbReference type="InterPro" id="IPR013085">
    <property type="entry name" value="U1-CZ_Znf_C2H2"/>
</dbReference>
<reference evidence="8" key="1">
    <citation type="journal article" date="2014" name="Genome Biol. Evol.">
        <title>Gene Loss Rather Than Gene Gain Is Associated with a Host Jump from Monocots to Dicots in the Smut Fungus Melanopsichium pennsylvanicum.</title>
        <authorList>
            <person name="Sharma R."/>
            <person name="Mishra B."/>
            <person name="Runge F."/>
            <person name="Thines M."/>
        </authorList>
    </citation>
    <scope>NUCLEOTIDE SEQUENCE</scope>
    <source>
        <strain evidence="8">4</strain>
    </source>
</reference>
<dbReference type="Pfam" id="PF06220">
    <property type="entry name" value="zf-U1"/>
    <property type="match status" value="1"/>
</dbReference>
<evidence type="ECO:0000259" key="7">
    <source>
        <dbReference type="PROSITE" id="PS50171"/>
    </source>
</evidence>
<keyword evidence="2" id="KW-0479">Metal-binding</keyword>
<dbReference type="EMBL" id="HG529521">
    <property type="protein sequence ID" value="CDI51907.1"/>
    <property type="molecule type" value="Genomic_DNA"/>
</dbReference>
<name>A0A077QZI8_9BASI</name>
<dbReference type="GO" id="GO:0003723">
    <property type="term" value="F:RNA binding"/>
    <property type="evidence" value="ECO:0007669"/>
    <property type="project" value="TreeGrafter"/>
</dbReference>
<dbReference type="SMART" id="SM00451">
    <property type="entry name" value="ZnF_U1"/>
    <property type="match status" value="1"/>
</dbReference>
<dbReference type="AlphaFoldDB" id="A0A077QZI8"/>
<dbReference type="Gene3D" id="3.30.160.60">
    <property type="entry name" value="Classic Zinc Finger"/>
    <property type="match status" value="1"/>
</dbReference>
<dbReference type="PANTHER" id="PTHR13173:SF10">
    <property type="entry name" value="WW DOMAIN-BINDING PROTEIN 4"/>
    <property type="match status" value="1"/>
</dbReference>
<keyword evidence="4" id="KW-0862">Zinc</keyword>
<dbReference type="GO" id="GO:0000398">
    <property type="term" value="P:mRNA splicing, via spliceosome"/>
    <property type="evidence" value="ECO:0007669"/>
    <property type="project" value="InterPro"/>
</dbReference>
<dbReference type="InterPro" id="IPR040023">
    <property type="entry name" value="WBP4"/>
</dbReference>
<dbReference type="GO" id="GO:0008270">
    <property type="term" value="F:zinc ion binding"/>
    <property type="evidence" value="ECO:0007669"/>
    <property type="project" value="UniProtKB-KW"/>
</dbReference>
<keyword evidence="3" id="KW-0863">Zinc-finger</keyword>
<evidence type="ECO:0000256" key="3">
    <source>
        <dbReference type="ARBA" id="ARBA00022771"/>
    </source>
</evidence>
<evidence type="ECO:0000256" key="6">
    <source>
        <dbReference type="SAM" id="MobiDB-lite"/>
    </source>
</evidence>
<feature type="compositionally biased region" description="Polar residues" evidence="6">
    <location>
        <begin position="86"/>
        <end position="122"/>
    </location>
</feature>
<accession>A0A077QZI8</accession>
<evidence type="ECO:0000256" key="2">
    <source>
        <dbReference type="ARBA" id="ARBA00022723"/>
    </source>
</evidence>
<proteinExistence type="predicted"/>
<sequence>MADVWISRKRWTCKYCDVTINDDLPSRRHHESGLRHKHNVQKALQDLYRKGEQERKDAEYTKKEMARIEALAAESYARDQARHPSANPTPTSYSIQAAPATSHSRPKSSTTFARHMPKSTSELAKEAPHSIAQAGEWEVVQPVPQSVSSAPTSSSTQMSDRDRARSFRMKEKVASLDDSCDDEATSIVKIKKRPRTDAFTEDDQYQLPSSVKKEEPVDRASHATTTSAASLQMQSDTGRINPSIPAVKTEEEGGDQAAPTVKQEGGGLFKKRRAGAGAGAKRVRAII</sequence>
<feature type="compositionally biased region" description="Polar residues" evidence="6">
    <location>
        <begin position="231"/>
        <end position="240"/>
    </location>
</feature>
<protein>
    <recommendedName>
        <fullName evidence="7">Matrin-type domain-containing protein</fullName>
    </recommendedName>
</protein>
<feature type="domain" description="Matrin-type" evidence="7">
    <location>
        <begin position="11"/>
        <end position="42"/>
    </location>
</feature>
<dbReference type="PROSITE" id="PS50171">
    <property type="entry name" value="ZF_MATRIN"/>
    <property type="match status" value="1"/>
</dbReference>
<keyword evidence="5" id="KW-0539">Nucleus</keyword>
<feature type="region of interest" description="Disordered" evidence="6">
    <location>
        <begin position="199"/>
        <end position="287"/>
    </location>
</feature>
<dbReference type="PANTHER" id="PTHR13173">
    <property type="entry name" value="WW DOMAIN BINDING PROTEIN 4"/>
    <property type="match status" value="1"/>
</dbReference>
<dbReference type="InterPro" id="IPR003604">
    <property type="entry name" value="Matrin/U1-like-C_Znf_C2H2"/>
</dbReference>
<evidence type="ECO:0000256" key="4">
    <source>
        <dbReference type="ARBA" id="ARBA00022833"/>
    </source>
</evidence>
<feature type="compositionally biased region" description="Basic and acidic residues" evidence="6">
    <location>
        <begin position="159"/>
        <end position="168"/>
    </location>
</feature>
<dbReference type="InterPro" id="IPR000690">
    <property type="entry name" value="Matrin/U1-C_Znf_C2H2"/>
</dbReference>
<evidence type="ECO:0000256" key="5">
    <source>
        <dbReference type="ARBA" id="ARBA00023242"/>
    </source>
</evidence>
<feature type="compositionally biased region" description="Basic and acidic residues" evidence="6">
    <location>
        <begin position="211"/>
        <end position="221"/>
    </location>
</feature>
<comment type="subcellular location">
    <subcellularLocation>
        <location evidence="1">Nucleus</location>
    </subcellularLocation>
</comment>
<evidence type="ECO:0000256" key="1">
    <source>
        <dbReference type="ARBA" id="ARBA00004123"/>
    </source>
</evidence>
<feature type="region of interest" description="Disordered" evidence="6">
    <location>
        <begin position="76"/>
        <end position="168"/>
    </location>
</feature>
<feature type="compositionally biased region" description="Low complexity" evidence="6">
    <location>
        <begin position="139"/>
        <end position="157"/>
    </location>
</feature>
<evidence type="ECO:0000313" key="8">
    <source>
        <dbReference type="EMBL" id="CDI51907.1"/>
    </source>
</evidence>
<organism evidence="8">
    <name type="scientific">Melanopsichium pennsylvanicum 4</name>
    <dbReference type="NCBI Taxonomy" id="1398559"/>
    <lineage>
        <taxon>Eukaryota</taxon>
        <taxon>Fungi</taxon>
        <taxon>Dikarya</taxon>
        <taxon>Basidiomycota</taxon>
        <taxon>Ustilaginomycotina</taxon>
        <taxon>Ustilaginomycetes</taxon>
        <taxon>Ustilaginales</taxon>
        <taxon>Ustilaginaceae</taxon>
        <taxon>Melanopsichium</taxon>
    </lineage>
</organism>
<dbReference type="InterPro" id="IPR036236">
    <property type="entry name" value="Znf_C2H2_sf"/>
</dbReference>
<dbReference type="SUPFAM" id="SSF57667">
    <property type="entry name" value="beta-beta-alpha zinc fingers"/>
    <property type="match status" value="1"/>
</dbReference>
<dbReference type="GO" id="GO:0071011">
    <property type="term" value="C:precatalytic spliceosome"/>
    <property type="evidence" value="ECO:0007669"/>
    <property type="project" value="TreeGrafter"/>
</dbReference>